<organism evidence="1 2">
    <name type="scientific">Mycena pura</name>
    <dbReference type="NCBI Taxonomy" id="153505"/>
    <lineage>
        <taxon>Eukaryota</taxon>
        <taxon>Fungi</taxon>
        <taxon>Dikarya</taxon>
        <taxon>Basidiomycota</taxon>
        <taxon>Agaricomycotina</taxon>
        <taxon>Agaricomycetes</taxon>
        <taxon>Agaricomycetidae</taxon>
        <taxon>Agaricales</taxon>
        <taxon>Marasmiineae</taxon>
        <taxon>Mycenaceae</taxon>
        <taxon>Mycena</taxon>
    </lineage>
</organism>
<dbReference type="EMBL" id="JARJCW010000083">
    <property type="protein sequence ID" value="KAJ7196482.1"/>
    <property type="molecule type" value="Genomic_DNA"/>
</dbReference>
<dbReference type="AlphaFoldDB" id="A0AAD6Y8M7"/>
<protein>
    <submittedName>
        <fullName evidence="1">Uncharacterized protein</fullName>
    </submittedName>
</protein>
<gene>
    <name evidence="1" type="ORF">GGX14DRAFT_403206</name>
</gene>
<comment type="caution">
    <text evidence="1">The sequence shown here is derived from an EMBL/GenBank/DDBJ whole genome shotgun (WGS) entry which is preliminary data.</text>
</comment>
<keyword evidence="2" id="KW-1185">Reference proteome</keyword>
<accession>A0AAD6Y8M7</accession>
<reference evidence="1" key="1">
    <citation type="submission" date="2023-03" db="EMBL/GenBank/DDBJ databases">
        <title>Massive genome expansion in bonnet fungi (Mycena s.s.) driven by repeated elements and novel gene families across ecological guilds.</title>
        <authorList>
            <consortium name="Lawrence Berkeley National Laboratory"/>
            <person name="Harder C.B."/>
            <person name="Miyauchi S."/>
            <person name="Viragh M."/>
            <person name="Kuo A."/>
            <person name="Thoen E."/>
            <person name="Andreopoulos B."/>
            <person name="Lu D."/>
            <person name="Skrede I."/>
            <person name="Drula E."/>
            <person name="Henrissat B."/>
            <person name="Morin E."/>
            <person name="Kohler A."/>
            <person name="Barry K."/>
            <person name="LaButti K."/>
            <person name="Morin E."/>
            <person name="Salamov A."/>
            <person name="Lipzen A."/>
            <person name="Mereny Z."/>
            <person name="Hegedus B."/>
            <person name="Baldrian P."/>
            <person name="Stursova M."/>
            <person name="Weitz H."/>
            <person name="Taylor A."/>
            <person name="Grigoriev I.V."/>
            <person name="Nagy L.G."/>
            <person name="Martin F."/>
            <person name="Kauserud H."/>
        </authorList>
    </citation>
    <scope>NUCLEOTIDE SEQUENCE</scope>
    <source>
        <strain evidence="1">9144</strain>
    </source>
</reference>
<evidence type="ECO:0000313" key="1">
    <source>
        <dbReference type="EMBL" id="KAJ7196482.1"/>
    </source>
</evidence>
<proteinExistence type="predicted"/>
<evidence type="ECO:0000313" key="2">
    <source>
        <dbReference type="Proteomes" id="UP001219525"/>
    </source>
</evidence>
<sequence>MLAVPVVVVAAAAASAKDKIIPLHTSPGYSSEHMSIRAASHPTQHQKAPSCTPKATFPPASPSWWRDLNCPSGLDEKQERKCSGCGGSFGTLALPSWHHSALINMLQQHNGHMFRPHPKHTMSPVCNDNTRALDLGCEVGIDYFAKFTQTYLPSMTVQVHWASNLQISLPKGWHFGQIGTELRNSSLQTFKAFIGVETQQSLRMHAFTTTLQILSSWVITAGKVLPKNCDGKSEDVVMSALPRSHERRININSLMRPRFKEQHLDLGRCVQELVGSGSAHDDKSEPRRPPSFAMASCPSLEVYYSSGSSDHCPVTPDKRLTLGSIWFPSVLGRFCLAIEWGRV</sequence>
<name>A0AAD6Y8M7_9AGAR</name>
<dbReference type="Proteomes" id="UP001219525">
    <property type="component" value="Unassembled WGS sequence"/>
</dbReference>